<keyword evidence="8 21" id="KW-0548">Nucleotidyltransferase</keyword>
<keyword evidence="6 21" id="KW-0808">Transferase</keyword>
<evidence type="ECO:0000256" key="12">
    <source>
        <dbReference type="ARBA" id="ARBA00022844"/>
    </source>
</evidence>
<protein>
    <recommendedName>
        <fullName evidence="21">RNA-directed RNA polymerase L</fullName>
        <shortName evidence="21">Protein L</shortName>
    </recommendedName>
    <alternativeName>
        <fullName evidence="21">Large structural protein</fullName>
    </alternativeName>
    <alternativeName>
        <fullName evidence="21">Replicase</fullName>
    </alternativeName>
    <alternativeName>
        <fullName evidence="21">Transcriptase</fullName>
    </alternativeName>
    <domain>
        <recommendedName>
            <fullName evidence="21">RNA-directed RNA polymerase</fullName>
            <ecNumber evidence="21">2.7.7.48</ecNumber>
        </recommendedName>
    </domain>
    <domain>
        <recommendedName>
            <fullName evidence="21">GTP phosphohydrolase</fullName>
            <ecNumber evidence="21">3.6.1.-</ecNumber>
        </recommendedName>
    </domain>
    <domain>
        <recommendedName>
            <fullName evidence="21">GDP polyribonucleotidyltransferase</fullName>
            <ecNumber evidence="21">2.7.7.88</ecNumber>
        </recommendedName>
        <alternativeName>
            <fullName evidence="21">PRNTase</fullName>
        </alternativeName>
    </domain>
    <domain>
        <recommendedName>
            <fullName evidence="21">mRNA (nucleoside-2'-O-)-methyltransferase</fullName>
            <shortName evidence="21">N1-2'-O-MTase</shortName>
            <ecNumber evidence="21">2.1.1.-</ecNumber>
        </recommendedName>
    </domain>
    <domain>
        <recommendedName>
            <fullName evidence="21">mRNA (guanine-N(7)-)-methyltransferase</fullName>
            <shortName evidence="21">G-N7-MTase</shortName>
        </recommendedName>
    </domain>
</protein>
<keyword evidence="21" id="KW-1035">Host cytoplasm</keyword>
<dbReference type="GO" id="GO:0003924">
    <property type="term" value="F:GTPase activity"/>
    <property type="evidence" value="ECO:0007669"/>
    <property type="project" value="RHEA"/>
</dbReference>
<sequence length="2264" mass="256559">MAASSEILLPEVHLNSPIVKHKLIYYLLLGHFPHDLDISEISPLHNNDWDQIAREESNLAERLGVAKSELIKRVPTFRATRWRSHAAVLIWPSCIPFLVKFLPHSKLQPIEQWYKLINASCNTISDSIDRCMENISIKLTGKNNLFSRSRGTAGAGKNSKITLNDIQSIWESNKWQPNVSLWLTIKYQMRQLIMHQSSRQPTDLVHIVDTRSGLIVITPELVICFDRLNSVLMYFTFEMTLMVSDMFEGRMNVTALCTISHYLSPLGPRIDRLFSIVDELAQLLGDTVYKVIASLESLVYGCLQLKDPVVELAGSFHSFITQEIIDILIGSKALDKDESITVTTQLLDIFSNLSPDLIAEMLCLMRLWGHPTLTAAQAAGKVRESMCAGKLLDFPTIMKTLAFFHTILINGYRRKKNGMWPPLILPKNASKSLIEFQHDNAEISYEYTLKHWKEISLIEFRKCFDFDPGEELSIFMKDKAISAPRSDWMSVFRRSLIKQRHQRHHIPMPNPFNRRLLLNFLEDDSFDPVAELQYVTSGEYLQDDTFCASYSLKEKEIKPDGRIFAKLTNRMRSCQVIAEAILANHAGTLMKENGVVLNQLSLTKSLLTMSQIGIISEKAKRYTRDNISTQGFHTIKTDSKNKRKSKTASSYLTDPDDTFELSACFITTDLAKYCLQWRYQTIIHFARTLNRMYGVPHLFEWIHLRLIRSTLYVGDPFNPPAATDAFDLDKVLNGDIFIVSPKGGIEGLCQKMWTMISISVIILSSAESKTRVMSMVQGDNQAIAVTTRVPRSLPSIQKKELAYAASKLFFERLRANNYGLGHQLKAQETIISSTFFIYSKRVFYQGRILTQALKNASKLCLTADVLGECTQASCSNSATTIMRLTENGVEKDTCYKLNIYQSIRQLTYDLIFPQYSIPGETISGIFLQHPRLISRIVLLPSQLGGLNYLACSRLFNRNIGDPLGTAVADLKRLIKCGALESWILYNLLARKPGKGSWATLAADPYSLNQEYLYPPTTILKRHTQHTLMEICRNPMLKGVFTDNAKEEENLLAKFLLDRDIVLPRVAHIIIDQSSIGRKKQIQGFFDTTRTIMRRSFEIKPLSTKKTLSVIEYNTNYLSYNYPVILNPLPIPGYLNYITDQTCSIDISRSLRKLSWSSLLNGRTLEGLETPDPIEVVNGSLIVGTGDCDFCMQGDDKFTWFFLPMGIIIDGNPETNPPIRVPYIGSRTEERRVASMAYIKGATHSLKAALRGAGVYIWAFGDTIVNWNDALDIANTRVKISLEQLQTLTPLPTSANITHRLDDGATTLKFTPASSYAFSSYTHISNDQQYLEIDQRVVDSNIIYQQLMITGLGIIETYHNPPIRTSTQEITLHLHTSSSCCVRSVDGCLICESNGEVPQITVPYTNTFVYDPDPLADYEIAHLDYLSYQAKIGSTDYYSLTDKIDLLAHLTAKQMINSIIGLDETVSIVNDAVILSDYTNNWISECSYTKIDLVFKLMAWNFLLELAFQMYYLRISSWTNIFDYTYMTLRRIPGTALNNIAATISHPKLLRRAMNLDIITPIHAPYLASLDYVKLSIDAIQWGVKQVLADLSNGIDLEILILSEDSMEISDRAMNLIARKLTLLALVKGENYTFPKIKGMPPEEKCLVLTEYLAMCYQNTHHLDPDLQKYLYNLTNPKLTAFPSNNFYLTRKILNQIRESDEGQYIITSYYESFEQLETDIILHSTLTAPYDNSENSNKVRFIPFDIFPHPESLEKYPLPVDHDSQSAISTLIPGPPSHHVLRPLGVSSTAWYKGISYCRYLETQKIQTGDHLYLAEGSGASMSLLELLFPGDTVYYNSLFSSGENPPQRNYAPLPTQFVQSVPYKLWQADLADDSNLIKDFIPLWNGNGAVTDLSTKDAVAFIIHKVGAEKASLVHIDLESTANINQQTLSRSQIHSLIIATTVLKRGGILIYKTSWLPFSRFSQLASLLWCFFDRIHLIRSSYSDPHSHEVYLVCRLAADFRTIGFSAALVTATTLHNDGFTTIHPDVVCNYWQHHLENVGRVGKVIDEILDGLATNFFAGDNGLILRCGGTPSSRKWLEIDQLASFDLVQDALVTLITIHLKEIIEVQSSHTEDYTSLLFTPYNIGAAGKVRTIIKLILERSLMYTVRNWLVLPSSIRDSVRQDLELGSFRLMSILSEQTFLKKTPTKKYLLDQLTRTYISTFFNSHSVLPLHRPYQKQIWKALGSVIYCSETVDIPLIKDIQIEDINDFEDIERGIDGEEL</sequence>
<keyword evidence="10" id="KW-0378">Hydrolase</keyword>
<comment type="catalytic activity">
    <reaction evidence="18 21">
        <text>a 5'-end (5'-triphosphoguanosine)-adenylyl-adenylyl-cytidylyl-adenosine in mRNA + S-adenosyl-L-methionine = a 5'-end (5'-triphosphoguanosine)-(2'-O-methyladenylyl)-adenylyl-cytidylyl-adenosine in mRNA + S-adenosyl-L-homocysteine + H(+)</text>
        <dbReference type="Rhea" id="RHEA:65380"/>
        <dbReference type="Rhea" id="RHEA-COMP:16797"/>
        <dbReference type="Rhea" id="RHEA-COMP:16801"/>
        <dbReference type="ChEBI" id="CHEBI:15378"/>
        <dbReference type="ChEBI" id="CHEBI:57856"/>
        <dbReference type="ChEBI" id="CHEBI:59789"/>
        <dbReference type="ChEBI" id="CHEBI:156482"/>
        <dbReference type="ChEBI" id="CHEBI:156484"/>
    </reaction>
</comment>
<evidence type="ECO:0000256" key="8">
    <source>
        <dbReference type="ARBA" id="ARBA00022695"/>
    </source>
</evidence>
<evidence type="ECO:0000256" key="13">
    <source>
        <dbReference type="ARBA" id="ARBA00022953"/>
    </source>
</evidence>
<evidence type="ECO:0000259" key="22">
    <source>
        <dbReference type="PROSITE" id="PS50526"/>
    </source>
</evidence>
<evidence type="ECO:0000259" key="23">
    <source>
        <dbReference type="PROSITE" id="PS51590"/>
    </source>
</evidence>
<comment type="subcellular location">
    <subcellularLocation>
        <location evidence="21">Virion</location>
    </subcellularLocation>
    <subcellularLocation>
        <location evidence="21">Host cytoplasm</location>
    </subcellularLocation>
</comment>
<dbReference type="InterPro" id="IPR002877">
    <property type="entry name" value="RNA_MeTrfase_FtsJ_dom"/>
</dbReference>
<keyword evidence="9 21" id="KW-0547">Nucleotide-binding</keyword>
<keyword evidence="3 21" id="KW-0696">RNA-directed RNA polymerase</keyword>
<dbReference type="Pfam" id="PF14318">
    <property type="entry name" value="Mononeg_mRNAcap"/>
    <property type="match status" value="1"/>
</dbReference>
<dbReference type="GO" id="GO:0003968">
    <property type="term" value="F:RNA-directed RNA polymerase activity"/>
    <property type="evidence" value="ECO:0007669"/>
    <property type="project" value="UniProtKB-KW"/>
</dbReference>
<keyword evidence="11 21" id="KW-0067">ATP-binding</keyword>
<comment type="similarity">
    <text evidence="2 21">Belongs to the paramyxovirus L protein family.</text>
</comment>
<feature type="domain" description="Mononegavirus-type SAM-dependent 2'-O-MTase" evidence="23">
    <location>
        <begin position="1782"/>
        <end position="1995"/>
    </location>
</feature>
<organismHost>
    <name type="scientific">Homo sapiens</name>
    <name type="common">Human</name>
    <dbReference type="NCBI Taxonomy" id="9606"/>
</organismHost>
<keyword evidence="12 21" id="KW-0946">Virion</keyword>
<comment type="catalytic activity">
    <reaction evidence="16">
        <text>a 5'-end triphospho-adenylyl-adenylyl-cytidylyl-adenosine in mRNA + GDP + H(+) = a 5'-end (5'-triphosphoguanosine)-adenylyl-adenylyl-cytidylyl-adenosine in mRNA + diphosphate</text>
        <dbReference type="Rhea" id="RHEA:65436"/>
        <dbReference type="Rhea" id="RHEA-COMP:16797"/>
        <dbReference type="Rhea" id="RHEA-COMP:16799"/>
        <dbReference type="ChEBI" id="CHEBI:15378"/>
        <dbReference type="ChEBI" id="CHEBI:33019"/>
        <dbReference type="ChEBI" id="CHEBI:58189"/>
        <dbReference type="ChEBI" id="CHEBI:156484"/>
        <dbReference type="ChEBI" id="CHEBI:156503"/>
        <dbReference type="EC" id="2.7.7.88"/>
    </reaction>
</comment>
<dbReference type="GO" id="GO:0005524">
    <property type="term" value="F:ATP binding"/>
    <property type="evidence" value="ECO:0007669"/>
    <property type="project" value="UniProtKB-KW"/>
</dbReference>
<keyword evidence="7 21" id="KW-0949">S-adenosyl-L-methionine</keyword>
<dbReference type="InterPro" id="IPR026890">
    <property type="entry name" value="Mononeg_mRNAcap"/>
</dbReference>
<keyword evidence="5 21" id="KW-0507">mRNA processing</keyword>
<evidence type="ECO:0000256" key="9">
    <source>
        <dbReference type="ARBA" id="ARBA00022741"/>
    </source>
</evidence>
<proteinExistence type="inferred from homology"/>
<comment type="catalytic activity">
    <reaction evidence="17 21">
        <text>a 5'-end (5'-triphosphoguanosine)-(2'-O-methyladenylyl)-adenylyl-cytidylyl-adenosine in mRNA + S-adenosyl-L-methionine = a 5'-end (N(7)-methyl 5'-triphosphoguanosine)-(2'-O-methyladenylyl)-adenylyl-cytidylyl-adenosine in mRNA + S-adenosyl-L-homocysteine</text>
        <dbReference type="Rhea" id="RHEA:65440"/>
        <dbReference type="Rhea" id="RHEA-COMP:16798"/>
        <dbReference type="Rhea" id="RHEA-COMP:16801"/>
        <dbReference type="ChEBI" id="CHEBI:57856"/>
        <dbReference type="ChEBI" id="CHEBI:59789"/>
        <dbReference type="ChEBI" id="CHEBI:156482"/>
        <dbReference type="ChEBI" id="CHEBI:156483"/>
    </reaction>
</comment>
<reference evidence="24 25" key="1">
    <citation type="submission" date="2014-06" db="EMBL/GenBank/DDBJ databases">
        <title>A practical approach for molecular epidemiological studies: assortment of viral pathogens in simulated isolate admixture.</title>
        <authorList>
            <person name="Rutvisuttinunt W."/>
            <person name="Chinnawirotpisan P."/>
            <person name="Thaisomboonsuk B."/>
            <person name="Huang A."/>
            <person name="Hussem K."/>
            <person name="Simasathien S."/>
            <person name="Yoon I.-K."/>
            <person name="Klungthong C."/>
            <person name="Fernandez S."/>
        </authorList>
    </citation>
    <scope>NUCLEOTIDE SEQUENCE [LARGE SCALE GENOMIC DNA]</scope>
    <source>
        <strain evidence="24">VIROAF10</strain>
    </source>
</reference>
<dbReference type="EMBL" id="KM190939">
    <property type="protein sequence ID" value="AIG60049.1"/>
    <property type="molecule type" value="Viral_cRNA"/>
</dbReference>
<dbReference type="InterPro" id="IPR039736">
    <property type="entry name" value="L_poly_C"/>
</dbReference>
<name>A0A0G2R291_PI2H</name>
<evidence type="ECO:0000256" key="15">
    <source>
        <dbReference type="ARBA" id="ARBA00023268"/>
    </source>
</evidence>
<dbReference type="InterPro" id="IPR016269">
    <property type="entry name" value="RNA-dir_pol_paramyxovirus"/>
</dbReference>
<dbReference type="GO" id="GO:0030430">
    <property type="term" value="C:host cell cytoplasm"/>
    <property type="evidence" value="ECO:0007669"/>
    <property type="project" value="UniProtKB-SubCell"/>
</dbReference>
<keyword evidence="14 21" id="KW-0506">mRNA capping</keyword>
<dbReference type="GO" id="GO:0044423">
    <property type="term" value="C:virion component"/>
    <property type="evidence" value="ECO:0007669"/>
    <property type="project" value="UniProtKB-KW"/>
</dbReference>
<dbReference type="PROSITE" id="PS50526">
    <property type="entry name" value="RDRP_SSRNA_NEG_NONSEG"/>
    <property type="match status" value="1"/>
</dbReference>
<keyword evidence="4 21" id="KW-0489">Methyltransferase</keyword>
<gene>
    <name evidence="24" type="primary">L</name>
    <name evidence="24" type="ORF">HPIV2gp6</name>
</gene>
<evidence type="ECO:0000256" key="7">
    <source>
        <dbReference type="ARBA" id="ARBA00022691"/>
    </source>
</evidence>
<evidence type="ECO:0000256" key="1">
    <source>
        <dbReference type="ARBA" id="ARBA00003132"/>
    </source>
</evidence>
<comment type="function">
    <text evidence="21">RNA-directed RNA polymerase that catalyzes the transcription of viral mRNAs, their capping and polyadenylation. The template is composed of the viral RNA tightly encapsidated by the nucleoprotein (N). The viral polymerase binds to the genomic RNA at the 3' leader promoter, and transcribes subsequently all viral mRNAs with a decreasing efficiency. The first gene is the most transcribed, and the last the least transcribed. The viral phosphoprotein acts as a processivity factor. Capping is concomitant with initiation of mRNA transcription. Indeed, a GDP polyribonucleotidyl transferase (PRNTase) adds the cap structure when the nascent RNA chain length has reached few nucleotides. Ribose 2'-O methylation of viral mRNA cap precedes and facilitates subsequent guanine-N-7 methylation, both activities being carried by the viral polymerase. Polyadenylation of mRNAs occur by a stuttering mechanism at a slipery stop site present at the end viral genes. After finishing transcription of a mRNA, the polymerase can resume transcription of the downstream gene.</text>
</comment>
<evidence type="ECO:0000256" key="4">
    <source>
        <dbReference type="ARBA" id="ARBA00022603"/>
    </source>
</evidence>
<dbReference type="InterPro" id="IPR025786">
    <property type="entry name" value="Mononega_L_MeTrfase"/>
</dbReference>
<evidence type="ECO:0000256" key="3">
    <source>
        <dbReference type="ARBA" id="ARBA00022484"/>
    </source>
</evidence>
<evidence type="ECO:0000256" key="21">
    <source>
        <dbReference type="PIRNR" id="PIRNR000830"/>
    </source>
</evidence>
<dbReference type="EC" id="2.7.7.48" evidence="21"/>
<comment type="function">
    <text evidence="1 21">RNA-directed RNA polymerase that catalyzes the replication of viral genomic RNA. The template is composed of the viral RNA tightly encapsidated by the nucleoprotein (N). The replicase mode is dependent on intracellular N protein concentration. In this mode, the polymerase replicates the whole viral genome without recognizing transcriptional signals, and the replicated genome is not caped or polyadenylated.</text>
</comment>
<dbReference type="PROSITE" id="PS51590">
    <property type="entry name" value="SAM_MT_MNV_L"/>
    <property type="match status" value="1"/>
</dbReference>
<feature type="domain" description="RdRp catalytic" evidence="22">
    <location>
        <begin position="662"/>
        <end position="846"/>
    </location>
</feature>
<dbReference type="GO" id="GO:0004482">
    <property type="term" value="F:mRNA 5'-cap (guanine-N7-)-methyltransferase activity"/>
    <property type="evidence" value="ECO:0007669"/>
    <property type="project" value="InterPro"/>
</dbReference>
<dbReference type="EC" id="2.7.7.88" evidence="21"/>
<accession>A0A0G2R291</accession>
<comment type="catalytic activity">
    <reaction evidence="20 21">
        <text>GTP + H2O = GDP + phosphate + H(+)</text>
        <dbReference type="Rhea" id="RHEA:19669"/>
        <dbReference type="ChEBI" id="CHEBI:15377"/>
        <dbReference type="ChEBI" id="CHEBI:15378"/>
        <dbReference type="ChEBI" id="CHEBI:37565"/>
        <dbReference type="ChEBI" id="CHEBI:43474"/>
        <dbReference type="ChEBI" id="CHEBI:58189"/>
    </reaction>
</comment>
<dbReference type="PIRSF" id="PIRSF000830">
    <property type="entry name" value="RNA_pol_ParamyxoV"/>
    <property type="match status" value="1"/>
</dbReference>
<dbReference type="Pfam" id="PF01728">
    <property type="entry name" value="FtsJ"/>
    <property type="match status" value="1"/>
</dbReference>
<dbReference type="EC" id="2.1.1.-" evidence="21"/>
<dbReference type="InterPro" id="IPR014023">
    <property type="entry name" value="Mononeg_RNA_pol_cat"/>
</dbReference>
<evidence type="ECO:0000256" key="18">
    <source>
        <dbReference type="ARBA" id="ARBA00047332"/>
    </source>
</evidence>
<evidence type="ECO:0000313" key="24">
    <source>
        <dbReference type="EMBL" id="AIG60049.1"/>
    </source>
</evidence>
<evidence type="ECO:0000256" key="17">
    <source>
        <dbReference type="ARBA" id="ARBA00024499"/>
    </source>
</evidence>
<dbReference type="NCBIfam" id="TIGR04198">
    <property type="entry name" value="paramyx_RNAcap"/>
    <property type="match status" value="1"/>
</dbReference>
<dbReference type="EC" id="3.6.1.-" evidence="21"/>
<evidence type="ECO:0000256" key="11">
    <source>
        <dbReference type="ARBA" id="ARBA00022840"/>
    </source>
</evidence>
<dbReference type="Proteomes" id="UP000121983">
    <property type="component" value="Genome"/>
</dbReference>
<evidence type="ECO:0000256" key="19">
    <source>
        <dbReference type="ARBA" id="ARBA00047370"/>
    </source>
</evidence>
<evidence type="ECO:0000256" key="5">
    <source>
        <dbReference type="ARBA" id="ARBA00022664"/>
    </source>
</evidence>
<dbReference type="Gene3D" id="3.40.50.12760">
    <property type="match status" value="1"/>
</dbReference>
<keyword evidence="15" id="KW-0511">Multifunctional enzyme</keyword>
<organism evidence="24 25">
    <name type="scientific">Human parainfluenza 2 virus</name>
    <name type="common">HPIV-2</name>
    <dbReference type="NCBI Taxonomy" id="2560525"/>
    <lineage>
        <taxon>Viruses</taxon>
        <taxon>Riboviria</taxon>
        <taxon>Orthornavirae</taxon>
        <taxon>Negarnaviricota</taxon>
        <taxon>Haploviricotina</taxon>
        <taxon>Monjiviricetes</taxon>
        <taxon>Mononegavirales</taxon>
        <taxon>Paramyxoviridae</taxon>
        <taxon>Rubulavirinae</taxon>
        <taxon>Orthorubulavirus</taxon>
        <taxon>Orthorubulavirus laryngotracheitidis</taxon>
    </lineage>
</organism>
<evidence type="ECO:0000256" key="2">
    <source>
        <dbReference type="ARBA" id="ARBA00007934"/>
    </source>
</evidence>
<evidence type="ECO:0000256" key="20">
    <source>
        <dbReference type="ARBA" id="ARBA00048548"/>
    </source>
</evidence>
<keyword evidence="13 21" id="KW-0693">Viral RNA replication</keyword>
<evidence type="ECO:0000256" key="14">
    <source>
        <dbReference type="ARBA" id="ARBA00023042"/>
    </source>
</evidence>
<evidence type="ECO:0000256" key="10">
    <source>
        <dbReference type="ARBA" id="ARBA00022801"/>
    </source>
</evidence>
<comment type="catalytic activity">
    <reaction evidence="21">
        <text>RNA(n) + a ribonucleoside 5'-triphosphate = RNA(n+1) + diphosphate</text>
        <dbReference type="Rhea" id="RHEA:21248"/>
        <dbReference type="Rhea" id="RHEA-COMP:14527"/>
        <dbReference type="Rhea" id="RHEA-COMP:17342"/>
        <dbReference type="ChEBI" id="CHEBI:33019"/>
        <dbReference type="ChEBI" id="CHEBI:61557"/>
        <dbReference type="ChEBI" id="CHEBI:140395"/>
        <dbReference type="EC" id="2.7.7.48"/>
    </reaction>
</comment>
<comment type="catalytic activity">
    <reaction evidence="19">
        <text>a 5'-end (5'-triphosphoguanosine)-adenylyl-adenylyl-cytidylyl-adenosine in mRNA + 2 S-adenosyl-L-methionine = a 5'-end (N(7)-methyl 5'-triphosphoguanosine)-(2'-O-methyladenylyl)-adenylyl-cytidylyl-adenosine in mRNA + 2 S-adenosyl-L-homocysteine + H(+)</text>
        <dbReference type="Rhea" id="RHEA:65376"/>
        <dbReference type="Rhea" id="RHEA-COMP:16797"/>
        <dbReference type="Rhea" id="RHEA-COMP:16798"/>
        <dbReference type="ChEBI" id="CHEBI:15378"/>
        <dbReference type="ChEBI" id="CHEBI:57856"/>
        <dbReference type="ChEBI" id="CHEBI:59789"/>
        <dbReference type="ChEBI" id="CHEBI:156483"/>
        <dbReference type="ChEBI" id="CHEBI:156484"/>
        <dbReference type="EC" id="2.1.1.375"/>
    </reaction>
</comment>
<dbReference type="Pfam" id="PF00946">
    <property type="entry name" value="Mononeg_RNA_pol"/>
    <property type="match status" value="1"/>
</dbReference>
<evidence type="ECO:0000313" key="25">
    <source>
        <dbReference type="Proteomes" id="UP000121983"/>
    </source>
</evidence>
<evidence type="ECO:0000256" key="16">
    <source>
        <dbReference type="ARBA" id="ARBA00024494"/>
    </source>
</evidence>
<evidence type="ECO:0000256" key="6">
    <source>
        <dbReference type="ARBA" id="ARBA00022679"/>
    </source>
</evidence>